<comment type="caution">
    <text evidence="2">The sequence shown here is derived from an EMBL/GenBank/DDBJ whole genome shotgun (WGS) entry which is preliminary data.</text>
</comment>
<gene>
    <name evidence="2" type="ORF">SMN809_LOCUS14729</name>
</gene>
<feature type="compositionally biased region" description="Low complexity" evidence="1">
    <location>
        <begin position="31"/>
        <end position="41"/>
    </location>
</feature>
<evidence type="ECO:0000313" key="3">
    <source>
        <dbReference type="Proteomes" id="UP000676336"/>
    </source>
</evidence>
<protein>
    <submittedName>
        <fullName evidence="2">Uncharacterized protein</fullName>
    </submittedName>
</protein>
<dbReference type="AlphaFoldDB" id="A0A8S2PJV4"/>
<proteinExistence type="predicted"/>
<sequence length="41" mass="4497">MNKKTSTSNYLSAGDKIKPTISFRKDETKSKSSTTSANNTK</sequence>
<feature type="compositionally biased region" description="Polar residues" evidence="1">
    <location>
        <begin position="1"/>
        <end position="11"/>
    </location>
</feature>
<accession>A0A8S2PJV4</accession>
<feature type="non-terminal residue" evidence="2">
    <location>
        <position position="41"/>
    </location>
</feature>
<feature type="region of interest" description="Disordered" evidence="1">
    <location>
        <begin position="1"/>
        <end position="41"/>
    </location>
</feature>
<reference evidence="2" key="1">
    <citation type="submission" date="2021-02" db="EMBL/GenBank/DDBJ databases">
        <authorList>
            <person name="Nowell W R."/>
        </authorList>
    </citation>
    <scope>NUCLEOTIDE SEQUENCE</scope>
</reference>
<name>A0A8S2PJV4_9BILA</name>
<evidence type="ECO:0000313" key="2">
    <source>
        <dbReference type="EMBL" id="CAF4052417.1"/>
    </source>
</evidence>
<feature type="compositionally biased region" description="Basic and acidic residues" evidence="1">
    <location>
        <begin position="15"/>
        <end position="30"/>
    </location>
</feature>
<dbReference type="Proteomes" id="UP000676336">
    <property type="component" value="Unassembled WGS sequence"/>
</dbReference>
<dbReference type="EMBL" id="CAJOBI010006145">
    <property type="protein sequence ID" value="CAF4052417.1"/>
    <property type="molecule type" value="Genomic_DNA"/>
</dbReference>
<evidence type="ECO:0000256" key="1">
    <source>
        <dbReference type="SAM" id="MobiDB-lite"/>
    </source>
</evidence>
<organism evidence="2 3">
    <name type="scientific">Rotaria magnacalcarata</name>
    <dbReference type="NCBI Taxonomy" id="392030"/>
    <lineage>
        <taxon>Eukaryota</taxon>
        <taxon>Metazoa</taxon>
        <taxon>Spiralia</taxon>
        <taxon>Gnathifera</taxon>
        <taxon>Rotifera</taxon>
        <taxon>Eurotatoria</taxon>
        <taxon>Bdelloidea</taxon>
        <taxon>Philodinida</taxon>
        <taxon>Philodinidae</taxon>
        <taxon>Rotaria</taxon>
    </lineage>
</organism>